<accession>A0A6J4NM22</accession>
<dbReference type="AlphaFoldDB" id="A0A6J4NM22"/>
<sequence length="38" mass="4206">ERIRQGSAAGTKGKKGNPSRLLLRLRRPGCQRYDVPGL</sequence>
<protein>
    <submittedName>
        <fullName evidence="2">Uncharacterized protein</fullName>
    </submittedName>
</protein>
<proteinExistence type="predicted"/>
<feature type="non-terminal residue" evidence="2">
    <location>
        <position position="38"/>
    </location>
</feature>
<feature type="non-terminal residue" evidence="2">
    <location>
        <position position="1"/>
    </location>
</feature>
<gene>
    <name evidence="2" type="ORF">AVDCRST_MAG15-513</name>
</gene>
<name>A0A6J4NM22_9RHOB</name>
<reference evidence="2" key="1">
    <citation type="submission" date="2020-02" db="EMBL/GenBank/DDBJ databases">
        <authorList>
            <person name="Meier V. D."/>
        </authorList>
    </citation>
    <scope>NUCLEOTIDE SEQUENCE</scope>
    <source>
        <strain evidence="2">AVDCRST_MAG15</strain>
    </source>
</reference>
<evidence type="ECO:0000256" key="1">
    <source>
        <dbReference type="SAM" id="MobiDB-lite"/>
    </source>
</evidence>
<evidence type="ECO:0000313" key="2">
    <source>
        <dbReference type="EMBL" id="CAA9392242.1"/>
    </source>
</evidence>
<feature type="region of interest" description="Disordered" evidence="1">
    <location>
        <begin position="1"/>
        <end position="20"/>
    </location>
</feature>
<dbReference type="EMBL" id="CADCUU010000075">
    <property type="protein sequence ID" value="CAA9392242.1"/>
    <property type="molecule type" value="Genomic_DNA"/>
</dbReference>
<organism evidence="2">
    <name type="scientific">uncultured Rubellimicrobium sp</name>
    <dbReference type="NCBI Taxonomy" id="543078"/>
    <lineage>
        <taxon>Bacteria</taxon>
        <taxon>Pseudomonadati</taxon>
        <taxon>Pseudomonadota</taxon>
        <taxon>Alphaproteobacteria</taxon>
        <taxon>Rhodobacterales</taxon>
        <taxon>Roseobacteraceae</taxon>
        <taxon>Rubellimicrobium</taxon>
        <taxon>environmental samples</taxon>
    </lineage>
</organism>